<evidence type="ECO:0000256" key="7">
    <source>
        <dbReference type="PIRNR" id="PIRNR016636"/>
    </source>
</evidence>
<evidence type="ECO:0000256" key="6">
    <source>
        <dbReference type="ARBA" id="ARBA00023136"/>
    </source>
</evidence>
<dbReference type="GO" id="GO:0016746">
    <property type="term" value="F:acyltransferase activity"/>
    <property type="evidence" value="ECO:0007669"/>
    <property type="project" value="UniProtKB-KW"/>
</dbReference>
<evidence type="ECO:0000313" key="9">
    <source>
        <dbReference type="EMBL" id="HJC22997.1"/>
    </source>
</evidence>
<dbReference type="PANTHER" id="PTHR13285">
    <property type="entry name" value="ACYLTRANSFERASE"/>
    <property type="match status" value="1"/>
</dbReference>
<comment type="similarity">
    <text evidence="2 7">Belongs to the membrane-bound acyltransferase family.</text>
</comment>
<feature type="transmembrane region" description="Helical" evidence="8">
    <location>
        <begin position="6"/>
        <end position="24"/>
    </location>
</feature>
<dbReference type="InterPro" id="IPR004299">
    <property type="entry name" value="MBOAT_fam"/>
</dbReference>
<comment type="caution">
    <text evidence="9">The sequence shown here is derived from an EMBL/GenBank/DDBJ whole genome shotgun (WGS) entry which is preliminary data.</text>
</comment>
<dbReference type="Proteomes" id="UP000823891">
    <property type="component" value="Unassembled WGS sequence"/>
</dbReference>
<protein>
    <submittedName>
        <fullName evidence="9">MBOAT family protein</fullName>
    </submittedName>
</protein>
<accession>A0A9D2SQ13</accession>
<keyword evidence="5 8" id="KW-1133">Transmembrane helix</keyword>
<evidence type="ECO:0000256" key="3">
    <source>
        <dbReference type="ARBA" id="ARBA00022475"/>
    </source>
</evidence>
<reference evidence="9" key="2">
    <citation type="submission" date="2021-04" db="EMBL/GenBank/DDBJ databases">
        <authorList>
            <person name="Gilroy R."/>
        </authorList>
    </citation>
    <scope>NUCLEOTIDE SEQUENCE</scope>
    <source>
        <strain evidence="9">USAMLcec2-132</strain>
    </source>
</reference>
<feature type="transmembrane region" description="Helical" evidence="8">
    <location>
        <begin position="36"/>
        <end position="52"/>
    </location>
</feature>
<feature type="transmembrane region" description="Helical" evidence="8">
    <location>
        <begin position="58"/>
        <end position="77"/>
    </location>
</feature>
<evidence type="ECO:0000256" key="5">
    <source>
        <dbReference type="ARBA" id="ARBA00022989"/>
    </source>
</evidence>
<dbReference type="AlphaFoldDB" id="A0A9D2SQ13"/>
<evidence type="ECO:0000256" key="8">
    <source>
        <dbReference type="SAM" id="Phobius"/>
    </source>
</evidence>
<organism evidence="9 10">
    <name type="scientific">Candidatus Eisenbergiella merdavium</name>
    <dbReference type="NCBI Taxonomy" id="2838551"/>
    <lineage>
        <taxon>Bacteria</taxon>
        <taxon>Bacillati</taxon>
        <taxon>Bacillota</taxon>
        <taxon>Clostridia</taxon>
        <taxon>Lachnospirales</taxon>
        <taxon>Lachnospiraceae</taxon>
        <taxon>Eisenbergiella</taxon>
    </lineage>
</organism>
<gene>
    <name evidence="9" type="ORF">H9761_04750</name>
</gene>
<dbReference type="PIRSF" id="PIRSF016636">
    <property type="entry name" value="AlgI_DltB"/>
    <property type="match status" value="1"/>
</dbReference>
<name>A0A9D2SQ13_9FIRM</name>
<keyword evidence="4 8" id="KW-0812">Transmembrane</keyword>
<keyword evidence="7" id="KW-0012">Acyltransferase</keyword>
<sequence length="495" mass="55856">MVFSSMIFIWAFLPIVFILDKLAGLPGRKGILGRNVLQNLLLLLASLFFYAWGQPDYLWLLLVSILANYALGLLMGSRKGIFAAGAGRLALLIAGIGVNLGILGYYKYFNFFANTLNRALGRQLIEMRQIALPLGVSFFTFQALTYLIDLYKEKLPAEKNILNMALYFSFFPKITQGPIEKYRDFGPQLAGRRQSAQKMSEGIRRFIYGLAKKVLVADALGACVDTIYGLDIGNVNAAFAWIAALFYSLQLYYDFSGYSDMAVGLGKMFGFSLSENFDYPYLASSITEFWRRWHMTLMSWFKEYLYFPLGGSRKGKARTYLNIFIVFMASGLWHGASWDFICWGLYHAVFQVLERLGLGKLLEKTRALKHVYACLVVCVGWVFFRAGDMGLALQYLKRMFLPWTYTASGYAVQEIVNHRTIFVFVCAVLGCGMVQAAWKKLAGRRSPEKQRSMESAPAIALQYGAAELIFCMALLGLSIMAMVSSTYSAFLYMNF</sequence>
<feature type="transmembrane region" description="Helical" evidence="8">
    <location>
        <begin position="129"/>
        <end position="148"/>
    </location>
</feature>
<evidence type="ECO:0000256" key="4">
    <source>
        <dbReference type="ARBA" id="ARBA00022692"/>
    </source>
</evidence>
<reference evidence="9" key="1">
    <citation type="journal article" date="2021" name="PeerJ">
        <title>Extensive microbial diversity within the chicken gut microbiome revealed by metagenomics and culture.</title>
        <authorList>
            <person name="Gilroy R."/>
            <person name="Ravi A."/>
            <person name="Getino M."/>
            <person name="Pursley I."/>
            <person name="Horton D.L."/>
            <person name="Alikhan N.F."/>
            <person name="Baker D."/>
            <person name="Gharbi K."/>
            <person name="Hall N."/>
            <person name="Watson M."/>
            <person name="Adriaenssens E.M."/>
            <person name="Foster-Nyarko E."/>
            <person name="Jarju S."/>
            <person name="Secka A."/>
            <person name="Antonio M."/>
            <person name="Oren A."/>
            <person name="Chaudhuri R.R."/>
            <person name="La Ragione R."/>
            <person name="Hildebrand F."/>
            <person name="Pallen M.J."/>
        </authorList>
    </citation>
    <scope>NUCLEOTIDE SEQUENCE</scope>
    <source>
        <strain evidence="9">USAMLcec2-132</strain>
    </source>
</reference>
<dbReference type="PANTHER" id="PTHR13285:SF18">
    <property type="entry name" value="PROTEIN-CYSTEINE N-PALMITOYLTRANSFERASE RASP"/>
    <property type="match status" value="1"/>
</dbReference>
<proteinExistence type="inferred from homology"/>
<dbReference type="PIRSF" id="PIRSF500217">
    <property type="entry name" value="AlgI"/>
    <property type="match status" value="1"/>
</dbReference>
<evidence type="ECO:0000313" key="10">
    <source>
        <dbReference type="Proteomes" id="UP000823891"/>
    </source>
</evidence>
<feature type="transmembrane region" description="Helical" evidence="8">
    <location>
        <begin position="370"/>
        <end position="396"/>
    </location>
</feature>
<evidence type="ECO:0000256" key="1">
    <source>
        <dbReference type="ARBA" id="ARBA00004651"/>
    </source>
</evidence>
<feature type="transmembrane region" description="Helical" evidence="8">
    <location>
        <begin position="459"/>
        <end position="483"/>
    </location>
</feature>
<dbReference type="GO" id="GO:0005886">
    <property type="term" value="C:plasma membrane"/>
    <property type="evidence" value="ECO:0007669"/>
    <property type="project" value="UniProtKB-SubCell"/>
</dbReference>
<dbReference type="Pfam" id="PF03062">
    <property type="entry name" value="MBOAT"/>
    <property type="match status" value="1"/>
</dbReference>
<keyword evidence="7" id="KW-0808">Transferase</keyword>
<feature type="transmembrane region" description="Helical" evidence="8">
    <location>
        <begin position="89"/>
        <end position="109"/>
    </location>
</feature>
<dbReference type="InterPro" id="IPR028362">
    <property type="entry name" value="AlgI"/>
</dbReference>
<dbReference type="InterPro" id="IPR051085">
    <property type="entry name" value="MB_O-acyltransferase"/>
</dbReference>
<comment type="subcellular location">
    <subcellularLocation>
        <location evidence="1">Cell membrane</location>
        <topology evidence="1">Multi-pass membrane protein</topology>
    </subcellularLocation>
</comment>
<keyword evidence="6 7" id="KW-0472">Membrane</keyword>
<evidence type="ECO:0000256" key="2">
    <source>
        <dbReference type="ARBA" id="ARBA00010323"/>
    </source>
</evidence>
<feature type="transmembrane region" description="Helical" evidence="8">
    <location>
        <begin position="416"/>
        <end position="438"/>
    </location>
</feature>
<dbReference type="EMBL" id="DWWS01000018">
    <property type="protein sequence ID" value="HJC22997.1"/>
    <property type="molecule type" value="Genomic_DNA"/>
</dbReference>
<dbReference type="InterPro" id="IPR024194">
    <property type="entry name" value="Ac/AlaTfrase_AlgI/DltB"/>
</dbReference>
<keyword evidence="3 7" id="KW-1003">Cell membrane</keyword>
<dbReference type="GO" id="GO:0042121">
    <property type="term" value="P:alginic acid biosynthetic process"/>
    <property type="evidence" value="ECO:0007669"/>
    <property type="project" value="InterPro"/>
</dbReference>